<feature type="region of interest" description="Disordered" evidence="9">
    <location>
        <begin position="46"/>
        <end position="100"/>
    </location>
</feature>
<keyword evidence="2" id="KW-0862">Zinc</keyword>
<name>A0AAV9P4C7_9PEZI</name>
<feature type="region of interest" description="Disordered" evidence="9">
    <location>
        <begin position="293"/>
        <end position="328"/>
    </location>
</feature>
<evidence type="ECO:0000256" key="1">
    <source>
        <dbReference type="ARBA" id="ARBA00022723"/>
    </source>
</evidence>
<dbReference type="SMART" id="SM00066">
    <property type="entry name" value="GAL4"/>
    <property type="match status" value="1"/>
</dbReference>
<gene>
    <name evidence="12" type="ORF">LTR77_007157</name>
</gene>
<dbReference type="PROSITE" id="PS50048">
    <property type="entry name" value="ZN2_CY6_FUNGAL_2"/>
    <property type="match status" value="1"/>
</dbReference>
<feature type="compositionally biased region" description="Low complexity" evidence="9">
    <location>
        <begin position="314"/>
        <end position="324"/>
    </location>
</feature>
<dbReference type="GO" id="GO:0006351">
    <property type="term" value="P:DNA-templated transcription"/>
    <property type="evidence" value="ECO:0007669"/>
    <property type="project" value="InterPro"/>
</dbReference>
<comment type="caution">
    <text evidence="12">The sequence shown here is derived from an EMBL/GenBank/DDBJ whole genome shotgun (WGS) entry which is preliminary data.</text>
</comment>
<dbReference type="GeneID" id="89928493"/>
<dbReference type="CDD" id="cd00067">
    <property type="entry name" value="GAL4"/>
    <property type="match status" value="1"/>
</dbReference>
<dbReference type="AlphaFoldDB" id="A0AAV9P4C7"/>
<organism evidence="12 13">
    <name type="scientific">Saxophila tyrrhenica</name>
    <dbReference type="NCBI Taxonomy" id="1690608"/>
    <lineage>
        <taxon>Eukaryota</taxon>
        <taxon>Fungi</taxon>
        <taxon>Dikarya</taxon>
        <taxon>Ascomycota</taxon>
        <taxon>Pezizomycotina</taxon>
        <taxon>Dothideomycetes</taxon>
        <taxon>Dothideomycetidae</taxon>
        <taxon>Mycosphaerellales</taxon>
        <taxon>Extremaceae</taxon>
        <taxon>Saxophila</taxon>
    </lineage>
</organism>
<dbReference type="Pfam" id="PF00172">
    <property type="entry name" value="Zn_clus"/>
    <property type="match status" value="1"/>
</dbReference>
<dbReference type="InterPro" id="IPR036864">
    <property type="entry name" value="Zn2-C6_fun-type_DNA-bd_sf"/>
</dbReference>
<dbReference type="InterPro" id="IPR007219">
    <property type="entry name" value="XnlR_reg_dom"/>
</dbReference>
<keyword evidence="10" id="KW-0812">Transmembrane</keyword>
<keyword evidence="10" id="KW-1133">Transmembrane helix</keyword>
<feature type="compositionally biased region" description="Basic and acidic residues" evidence="9">
    <location>
        <begin position="427"/>
        <end position="436"/>
    </location>
</feature>
<keyword evidence="13" id="KW-1185">Reference proteome</keyword>
<keyword evidence="4" id="KW-0238">DNA-binding</keyword>
<dbReference type="PANTHER" id="PTHR47663">
    <property type="entry name" value="XYLANOLYTIC TRANSCRIPTIONAL ACTIVATOR XLNR-RELATED"/>
    <property type="match status" value="1"/>
</dbReference>
<feature type="compositionally biased region" description="Basic and acidic residues" evidence="9">
    <location>
        <begin position="293"/>
        <end position="309"/>
    </location>
</feature>
<keyword evidence="7" id="KW-0539">Nucleus</keyword>
<evidence type="ECO:0000256" key="3">
    <source>
        <dbReference type="ARBA" id="ARBA00023015"/>
    </source>
</evidence>
<reference evidence="12 13" key="1">
    <citation type="submission" date="2023-08" db="EMBL/GenBank/DDBJ databases">
        <title>Black Yeasts Isolated from many extreme environments.</title>
        <authorList>
            <person name="Coleine C."/>
            <person name="Stajich J.E."/>
            <person name="Selbmann L."/>
        </authorList>
    </citation>
    <scope>NUCLEOTIDE SEQUENCE [LARGE SCALE GENOMIC DNA]</scope>
    <source>
        <strain evidence="12 13">CCFEE 5935</strain>
    </source>
</reference>
<dbReference type="InterPro" id="IPR051439">
    <property type="entry name" value="XlnR/Xlr1"/>
</dbReference>
<evidence type="ECO:0000256" key="4">
    <source>
        <dbReference type="ARBA" id="ARBA00023125"/>
    </source>
</evidence>
<dbReference type="EMBL" id="JAVRRT010000011">
    <property type="protein sequence ID" value="KAK5167458.1"/>
    <property type="molecule type" value="Genomic_DNA"/>
</dbReference>
<dbReference type="InterPro" id="IPR001138">
    <property type="entry name" value="Zn2Cys6_DnaBD"/>
</dbReference>
<evidence type="ECO:0000256" key="10">
    <source>
        <dbReference type="SAM" id="Phobius"/>
    </source>
</evidence>
<dbReference type="SMART" id="SM00906">
    <property type="entry name" value="Fungal_trans"/>
    <property type="match status" value="1"/>
</dbReference>
<evidence type="ECO:0000259" key="11">
    <source>
        <dbReference type="PROSITE" id="PS50048"/>
    </source>
</evidence>
<keyword evidence="5" id="KW-0010">Activator</keyword>
<feature type="transmembrane region" description="Helical" evidence="10">
    <location>
        <begin position="660"/>
        <end position="681"/>
    </location>
</feature>
<proteinExistence type="inferred from homology"/>
<feature type="compositionally biased region" description="Polar residues" evidence="9">
    <location>
        <begin position="486"/>
        <end position="498"/>
    </location>
</feature>
<evidence type="ECO:0000256" key="6">
    <source>
        <dbReference type="ARBA" id="ARBA00023163"/>
    </source>
</evidence>
<accession>A0AAV9P4C7</accession>
<evidence type="ECO:0000256" key="5">
    <source>
        <dbReference type="ARBA" id="ARBA00023159"/>
    </source>
</evidence>
<dbReference type="RefSeq" id="XP_064657164.1">
    <property type="nucleotide sequence ID" value="XM_064804394.1"/>
</dbReference>
<keyword evidence="1" id="KW-0479">Metal-binding</keyword>
<evidence type="ECO:0000256" key="9">
    <source>
        <dbReference type="SAM" id="MobiDB-lite"/>
    </source>
</evidence>
<dbReference type="Gene3D" id="4.10.240.10">
    <property type="entry name" value="Zn(2)-C6 fungal-type DNA-binding domain"/>
    <property type="match status" value="1"/>
</dbReference>
<dbReference type="SUPFAM" id="SSF57701">
    <property type="entry name" value="Zn2/Cys6 DNA-binding domain"/>
    <property type="match status" value="1"/>
</dbReference>
<comment type="similarity">
    <text evidence="8">Belongs to the xlnR/xlr1 family.</text>
</comment>
<dbReference type="GO" id="GO:0000981">
    <property type="term" value="F:DNA-binding transcription factor activity, RNA polymerase II-specific"/>
    <property type="evidence" value="ECO:0007669"/>
    <property type="project" value="InterPro"/>
</dbReference>
<feature type="region of interest" description="Disordered" evidence="9">
    <location>
        <begin position="484"/>
        <end position="507"/>
    </location>
</feature>
<evidence type="ECO:0000256" key="7">
    <source>
        <dbReference type="ARBA" id="ARBA00023242"/>
    </source>
</evidence>
<dbReference type="Proteomes" id="UP001337655">
    <property type="component" value="Unassembled WGS sequence"/>
</dbReference>
<evidence type="ECO:0000313" key="13">
    <source>
        <dbReference type="Proteomes" id="UP001337655"/>
    </source>
</evidence>
<feature type="region of interest" description="Disordered" evidence="9">
    <location>
        <begin position="378"/>
        <end position="440"/>
    </location>
</feature>
<keyword evidence="3" id="KW-0805">Transcription regulation</keyword>
<protein>
    <recommendedName>
        <fullName evidence="11">Zn(2)-C6 fungal-type domain-containing protein</fullName>
    </recommendedName>
</protein>
<dbReference type="Pfam" id="PF04082">
    <property type="entry name" value="Fungal_trans"/>
    <property type="match status" value="1"/>
</dbReference>
<dbReference type="GO" id="GO:0003677">
    <property type="term" value="F:DNA binding"/>
    <property type="evidence" value="ECO:0007669"/>
    <property type="project" value="UniProtKB-KW"/>
</dbReference>
<evidence type="ECO:0000313" key="12">
    <source>
        <dbReference type="EMBL" id="KAK5167458.1"/>
    </source>
</evidence>
<dbReference type="GO" id="GO:0008270">
    <property type="term" value="F:zinc ion binding"/>
    <property type="evidence" value="ECO:0007669"/>
    <property type="project" value="InterPro"/>
</dbReference>
<keyword evidence="10" id="KW-0472">Membrane</keyword>
<feature type="compositionally biased region" description="Basic residues" evidence="9">
    <location>
        <begin position="46"/>
        <end position="56"/>
    </location>
</feature>
<keyword evidence="6" id="KW-0804">Transcription</keyword>
<dbReference type="CDD" id="cd12148">
    <property type="entry name" value="fungal_TF_MHR"/>
    <property type="match status" value="1"/>
</dbReference>
<evidence type="ECO:0000256" key="2">
    <source>
        <dbReference type="ARBA" id="ARBA00022833"/>
    </source>
</evidence>
<sequence length="765" mass="84946">MEPEKRKRITKACDSCNRHRSKCDGQLPCSRCKDIAAECSYERVSRRHGRVSKSRRATTAGTSVSSRERSALPNDRQAAGTGHFDVVPPSENMMRSSTAHLPALPPGTPWFTNDIPYADVYGDHSINWLNETWAQNLDPGNAMYAMYPTAFQSLETAHRASDRASTVEEALGSSSAQQQTLKYPVLAPLMPFVSRHISTSMACHLLESYVEDVAEGVHSPSSPLLLAHIFRRDTLLTQDQPRSCTPALLASMLLVAAHTTEYPFFGGAPAARDRLQRNLLRLSLALMDRSSEAGQRRAADLRTDKHDISEANQSASVTSPSPSSYKRPRTAYIDDTATYMHVALVTMTTETKPPGLHFFRIAFQLAKEYRLNRDPGAPAAAARYGGNEAVPKTEMNGTQDGDRHNELDDEDDTSGAASPMSVSDDAVVEHSSDHWTVEATAEEGEERRRLWWSLYVWDRHLAIRYNSPLSIKDSESQDVHLPIPDTTWQTCSSPSSRPDLNGNLGPRGPPLTVTGNGIFDVLVPLMCILGQIIDMHHVAYHPRVERSSSNLVADAYTTAITQQLNELAPSIAALERSLPTFTATGSAQSHEAVQHNRLLSCHARFLLHLLHSLLGVSWDKLTLVERSHDWMQTQRFPETFQRSLVAADCVNDMMKIMPDLGYKAMFFGIFLYHGVTLPWAVTVVTASRRGVPDAKVVGALEVYVRAFEASNCTHQAEYLRKMRKLVLLTLKEVQSGTPLSKTEQHLRKHILKLYRWSGDGTGLGL</sequence>
<dbReference type="PANTHER" id="PTHR47663:SF1">
    <property type="entry name" value="XYLANOLYTIC TRANSCRIPTIONAL ACTIVATOR XLNR-RELATED"/>
    <property type="match status" value="1"/>
</dbReference>
<evidence type="ECO:0000256" key="8">
    <source>
        <dbReference type="ARBA" id="ARBA00037990"/>
    </source>
</evidence>
<feature type="domain" description="Zn(2)-C6 fungal-type" evidence="11">
    <location>
        <begin position="12"/>
        <end position="41"/>
    </location>
</feature>